<gene>
    <name evidence="1" type="ORF">NCTC12993_05188</name>
</gene>
<accession>A0A485BN34</accession>
<proteinExistence type="predicted"/>
<sequence length="69" mass="7752">MVRQKCSGIRRSYLVVKVSSPLPMVEKTFCSTYQPSIAVNLNHSNRDFASNFVVLTVSKVLWAANVYLS</sequence>
<name>A0A485BN34_KLUCR</name>
<keyword evidence="2" id="KW-1185">Reference proteome</keyword>
<protein>
    <submittedName>
        <fullName evidence="1">Uncharacterized protein</fullName>
    </submittedName>
</protein>
<evidence type="ECO:0000313" key="2">
    <source>
        <dbReference type="Proteomes" id="UP000401081"/>
    </source>
</evidence>
<evidence type="ECO:0000313" key="1">
    <source>
        <dbReference type="EMBL" id="VFS74780.1"/>
    </source>
</evidence>
<organism evidence="1 2">
    <name type="scientific">Kluyvera cryocrescens</name>
    <name type="common">Kluyvera citrophila</name>
    <dbReference type="NCBI Taxonomy" id="580"/>
    <lineage>
        <taxon>Bacteria</taxon>
        <taxon>Pseudomonadati</taxon>
        <taxon>Pseudomonadota</taxon>
        <taxon>Gammaproteobacteria</taxon>
        <taxon>Enterobacterales</taxon>
        <taxon>Enterobacteriaceae</taxon>
        <taxon>Kluyvera</taxon>
    </lineage>
</organism>
<dbReference type="AlphaFoldDB" id="A0A485BN34"/>
<dbReference type="Proteomes" id="UP000401081">
    <property type="component" value="Unassembled WGS sequence"/>
</dbReference>
<reference evidence="1 2" key="1">
    <citation type="submission" date="2019-03" db="EMBL/GenBank/DDBJ databases">
        <authorList>
            <consortium name="Pathogen Informatics"/>
        </authorList>
    </citation>
    <scope>NUCLEOTIDE SEQUENCE [LARGE SCALE GENOMIC DNA]</scope>
    <source>
        <strain evidence="1 2">NCTC12993</strain>
    </source>
</reference>
<dbReference type="EMBL" id="CAADJD010000022">
    <property type="protein sequence ID" value="VFS74780.1"/>
    <property type="molecule type" value="Genomic_DNA"/>
</dbReference>